<keyword evidence="2" id="KW-1185">Reference proteome</keyword>
<protein>
    <submittedName>
        <fullName evidence="1">Uncharacterized protein</fullName>
    </submittedName>
</protein>
<gene>
    <name evidence="1" type="ORF">BST86_10145</name>
</gene>
<accession>A0A2S9WVL8</accession>
<dbReference type="AlphaFoldDB" id="A0A2S9WVL8"/>
<comment type="caution">
    <text evidence="1">The sequence shown here is derived from an EMBL/GenBank/DDBJ whole genome shotgun (WGS) entry which is preliminary data.</text>
</comment>
<organism evidence="1 2">
    <name type="scientific">Nonlabens agnitus</name>
    <dbReference type="NCBI Taxonomy" id="870484"/>
    <lineage>
        <taxon>Bacteria</taxon>
        <taxon>Pseudomonadati</taxon>
        <taxon>Bacteroidota</taxon>
        <taxon>Flavobacteriia</taxon>
        <taxon>Flavobacteriales</taxon>
        <taxon>Flavobacteriaceae</taxon>
        <taxon>Nonlabens</taxon>
    </lineage>
</organism>
<dbReference type="RefSeq" id="WP_105983161.1">
    <property type="nucleotide sequence ID" value="NZ_MQUC01000003.1"/>
</dbReference>
<dbReference type="OrthoDB" id="1143992at2"/>
<evidence type="ECO:0000313" key="2">
    <source>
        <dbReference type="Proteomes" id="UP000239532"/>
    </source>
</evidence>
<sequence>MRYILFLFFSLVLISCQEEERDTVKADKVDVSQIQFPETQVALVGEAQGIASQWEAYTTFQTSFENYDHSKASTQRLATLAGNLRANMIPEFDSQPIRSRILVLETRLRRYASFLGYTSKSANEYKEYYSNIIDALDNLNGQLNEKSYVDDLEQQLIEELKSDLRDLDGVPNDSIGL</sequence>
<dbReference type="EMBL" id="MQUC01000003">
    <property type="protein sequence ID" value="PRP67426.1"/>
    <property type="molecule type" value="Genomic_DNA"/>
</dbReference>
<evidence type="ECO:0000313" key="1">
    <source>
        <dbReference type="EMBL" id="PRP67426.1"/>
    </source>
</evidence>
<dbReference type="Proteomes" id="UP000239532">
    <property type="component" value="Unassembled WGS sequence"/>
</dbReference>
<proteinExistence type="predicted"/>
<reference evidence="1 2" key="1">
    <citation type="submission" date="2016-11" db="EMBL/GenBank/DDBJ databases">
        <title>Trade-off between light-utilization and light-protection in marine flavobacteria.</title>
        <authorList>
            <person name="Kumagai Y."/>
        </authorList>
    </citation>
    <scope>NUCLEOTIDE SEQUENCE [LARGE SCALE GENOMIC DNA]</scope>
    <source>
        <strain evidence="1 2">JCM 17109</strain>
    </source>
</reference>
<dbReference type="PROSITE" id="PS51257">
    <property type="entry name" value="PROKAR_LIPOPROTEIN"/>
    <property type="match status" value="1"/>
</dbReference>
<name>A0A2S9WVL8_9FLAO</name>